<keyword evidence="3" id="KW-1185">Reference proteome</keyword>
<dbReference type="Proteomes" id="UP000054342">
    <property type="component" value="Unassembled WGS sequence"/>
</dbReference>
<gene>
    <name evidence="2" type="ORF">PV05_08174</name>
</gene>
<accession>A0A0D2EXM3</accession>
<dbReference type="AlphaFoldDB" id="A0A0D2EXM3"/>
<reference evidence="2 3" key="1">
    <citation type="submission" date="2015-01" db="EMBL/GenBank/DDBJ databases">
        <title>The Genome Sequence of Exophiala xenobiotica CBS118157.</title>
        <authorList>
            <consortium name="The Broad Institute Genomics Platform"/>
            <person name="Cuomo C."/>
            <person name="de Hoog S."/>
            <person name="Gorbushina A."/>
            <person name="Stielow B."/>
            <person name="Teixiera M."/>
            <person name="Abouelleil A."/>
            <person name="Chapman S.B."/>
            <person name="Priest M."/>
            <person name="Young S.K."/>
            <person name="Wortman J."/>
            <person name="Nusbaum C."/>
            <person name="Birren B."/>
        </authorList>
    </citation>
    <scope>NUCLEOTIDE SEQUENCE [LARGE SCALE GENOMIC DNA]</scope>
    <source>
        <strain evidence="2 3">CBS 118157</strain>
    </source>
</reference>
<evidence type="ECO:0000313" key="2">
    <source>
        <dbReference type="EMBL" id="KIW52544.1"/>
    </source>
</evidence>
<feature type="transmembrane region" description="Helical" evidence="1">
    <location>
        <begin position="15"/>
        <end position="33"/>
    </location>
</feature>
<keyword evidence="1" id="KW-0812">Transmembrane</keyword>
<dbReference type="RefSeq" id="XP_013313128.1">
    <property type="nucleotide sequence ID" value="XM_013457674.1"/>
</dbReference>
<evidence type="ECO:0000256" key="1">
    <source>
        <dbReference type="SAM" id="Phobius"/>
    </source>
</evidence>
<keyword evidence="1" id="KW-1133">Transmembrane helix</keyword>
<evidence type="ECO:0000313" key="3">
    <source>
        <dbReference type="Proteomes" id="UP000054342"/>
    </source>
</evidence>
<feature type="transmembrane region" description="Helical" evidence="1">
    <location>
        <begin position="84"/>
        <end position="105"/>
    </location>
</feature>
<keyword evidence="1" id="KW-0472">Membrane</keyword>
<name>A0A0D2EXM3_9EURO</name>
<protein>
    <submittedName>
        <fullName evidence="2">Uncharacterized protein</fullName>
    </submittedName>
</protein>
<proteinExistence type="predicted"/>
<dbReference type="OrthoDB" id="4909484at2759"/>
<dbReference type="EMBL" id="KN847321">
    <property type="protein sequence ID" value="KIW52544.1"/>
    <property type="molecule type" value="Genomic_DNA"/>
</dbReference>
<sequence length="175" mass="19207">MPLSDTLSLSLLKNGASMIGTGLLYGFLIPIAPFPRLALTAHTQFVMEGMFVLCAGLVLQSKPAGLPKDVDTLAQSLGKWQTRLVYWGATACWIPLTFEALNAWWGTRQTLSIAAEAAHILTDGRDWQETVMFLAHIPPALSMATLWPVIVWKLFSLPGARVSNSQRSTVRVKNK</sequence>
<dbReference type="GeneID" id="25330082"/>
<organism evidence="2 3">
    <name type="scientific">Exophiala xenobiotica</name>
    <dbReference type="NCBI Taxonomy" id="348802"/>
    <lineage>
        <taxon>Eukaryota</taxon>
        <taxon>Fungi</taxon>
        <taxon>Dikarya</taxon>
        <taxon>Ascomycota</taxon>
        <taxon>Pezizomycotina</taxon>
        <taxon>Eurotiomycetes</taxon>
        <taxon>Chaetothyriomycetidae</taxon>
        <taxon>Chaetothyriales</taxon>
        <taxon>Herpotrichiellaceae</taxon>
        <taxon>Exophiala</taxon>
    </lineage>
</organism>
<dbReference type="HOGENOM" id="CLU_144984_0_0_1"/>